<sequence>MATKSRLGKGLGALFPALPGDPNESQQQGAEPNHPAAVEADASTLVKHDKASSSTSQRENRHAQNRTPAHDTASVEARPQHQLKHDDVSRETSATSATSTHAASASANTKQHAHGPSRLQHRMSIPSLEEMTHPSDVFFGAMQSTEMAVEKRAASESKVQQNRAIDAKTVVKGEASRARSTEAIADTDNGNGSTDADVSRETSADTDGRNEELKPVQGGYLAELRLDDIGPNKEQPRTIFDEDELRELAESIREVGVLQPIVVRKRPQAQLVESASHPADTDDTNDVMRRPYELIMGERRWRASQLAGLETIPAIVKTTSDNEMLRDALLENLHRVALNPLEEAAAYQQMIDEFGLTQAQLSKSVSKSRPQIANTLRLLNLPASVQKKVAAGVLSAGHARALLGLSNEEDMDKLANRIIAEGLSVRSTEEIVALKTMVGEKPKKENKKVANPWADSPIRQHLEQRLDTKVTIKGNQKKGRIEITFSSPDDMQRILDILMPQQQENASAAADGESDWV</sequence>
<dbReference type="Proteomes" id="UP001620273">
    <property type="component" value="Unassembled WGS sequence"/>
</dbReference>
<dbReference type="PANTHER" id="PTHR33375:SF1">
    <property type="entry name" value="CHROMOSOME-PARTITIONING PROTEIN PARB-RELATED"/>
    <property type="match status" value="1"/>
</dbReference>
<comment type="similarity">
    <text evidence="1">Belongs to the ParB family.</text>
</comment>
<dbReference type="InterPro" id="IPR057240">
    <property type="entry name" value="ParB_dimer_C"/>
</dbReference>
<dbReference type="Gene3D" id="1.10.10.2830">
    <property type="match status" value="1"/>
</dbReference>
<feature type="compositionally biased region" description="Basic and acidic residues" evidence="4">
    <location>
        <begin position="170"/>
        <end position="180"/>
    </location>
</feature>
<dbReference type="InterPro" id="IPR003115">
    <property type="entry name" value="ParB_N"/>
</dbReference>
<dbReference type="Pfam" id="PF17762">
    <property type="entry name" value="HTH_ParB"/>
    <property type="match status" value="1"/>
</dbReference>
<dbReference type="InterPro" id="IPR036086">
    <property type="entry name" value="ParB/Sulfiredoxin_sf"/>
</dbReference>
<evidence type="ECO:0000259" key="5">
    <source>
        <dbReference type="SMART" id="SM00470"/>
    </source>
</evidence>
<feature type="region of interest" description="Disordered" evidence="4">
    <location>
        <begin position="170"/>
        <end position="212"/>
    </location>
</feature>
<evidence type="ECO:0000256" key="4">
    <source>
        <dbReference type="SAM" id="MobiDB-lite"/>
    </source>
</evidence>
<dbReference type="Pfam" id="PF02195">
    <property type="entry name" value="ParB_N"/>
    <property type="match status" value="1"/>
</dbReference>
<organism evidence="6 7">
    <name type="scientific">Bifidobacterium thermacidophilum</name>
    <dbReference type="NCBI Taxonomy" id="246618"/>
    <lineage>
        <taxon>Bacteria</taxon>
        <taxon>Bacillati</taxon>
        <taxon>Actinomycetota</taxon>
        <taxon>Actinomycetes</taxon>
        <taxon>Bifidobacteriales</taxon>
        <taxon>Bifidobacteriaceae</taxon>
        <taxon>Bifidobacterium</taxon>
    </lineage>
</organism>
<evidence type="ECO:0000313" key="6">
    <source>
        <dbReference type="EMBL" id="MFK3576525.1"/>
    </source>
</evidence>
<feature type="region of interest" description="Disordered" evidence="4">
    <location>
        <begin position="1"/>
        <end position="119"/>
    </location>
</feature>
<gene>
    <name evidence="6" type="ORF">OCH74_06605</name>
</gene>
<keyword evidence="3" id="KW-0238">DNA-binding</keyword>
<dbReference type="NCBIfam" id="TIGR00180">
    <property type="entry name" value="parB_part"/>
    <property type="match status" value="1"/>
</dbReference>
<accession>A0ABW8KR31</accession>
<dbReference type="CDD" id="cd16393">
    <property type="entry name" value="SPO0J_N"/>
    <property type="match status" value="1"/>
</dbReference>
<dbReference type="SMART" id="SM00470">
    <property type="entry name" value="ParB"/>
    <property type="match status" value="1"/>
</dbReference>
<protein>
    <submittedName>
        <fullName evidence="6">ParB/RepB/Spo0J family partition protein</fullName>
    </submittedName>
</protein>
<proteinExistence type="inferred from homology"/>
<dbReference type="Gene3D" id="3.90.1530.30">
    <property type="match status" value="1"/>
</dbReference>
<dbReference type="Pfam" id="PF23552">
    <property type="entry name" value="ParB_C"/>
    <property type="match status" value="1"/>
</dbReference>
<dbReference type="PANTHER" id="PTHR33375">
    <property type="entry name" value="CHROMOSOME-PARTITIONING PROTEIN PARB-RELATED"/>
    <property type="match status" value="1"/>
</dbReference>
<evidence type="ECO:0000313" key="7">
    <source>
        <dbReference type="Proteomes" id="UP001620273"/>
    </source>
</evidence>
<dbReference type="SUPFAM" id="SSF110849">
    <property type="entry name" value="ParB/Sulfiredoxin"/>
    <property type="match status" value="1"/>
</dbReference>
<dbReference type="InterPro" id="IPR004437">
    <property type="entry name" value="ParB/RepB/Spo0J"/>
</dbReference>
<dbReference type="InterPro" id="IPR041468">
    <property type="entry name" value="HTH_ParB/Spo0J"/>
</dbReference>
<feature type="compositionally biased region" description="Basic and acidic residues" evidence="4">
    <location>
        <begin position="197"/>
        <end position="212"/>
    </location>
</feature>
<name>A0ABW8KR31_9BIFI</name>
<dbReference type="RefSeq" id="WP_404441216.1">
    <property type="nucleotide sequence ID" value="NZ_JAOQBW010000004.1"/>
</dbReference>
<evidence type="ECO:0000256" key="3">
    <source>
        <dbReference type="ARBA" id="ARBA00023125"/>
    </source>
</evidence>
<keyword evidence="7" id="KW-1185">Reference proteome</keyword>
<reference evidence="6 7" key="1">
    <citation type="submission" date="2022-09" db="EMBL/GenBank/DDBJ databases">
        <title>Genome sequencing of four strains from tibetan pig.</title>
        <authorList>
            <person name="Feng J."/>
        </authorList>
    </citation>
    <scope>NUCLEOTIDE SEQUENCE [LARGE SCALE GENOMIC DNA]</scope>
    <source>
        <strain evidence="6 7">11-1-1</strain>
    </source>
</reference>
<dbReference type="SUPFAM" id="SSF109709">
    <property type="entry name" value="KorB DNA-binding domain-like"/>
    <property type="match status" value="1"/>
</dbReference>
<comment type="caution">
    <text evidence="6">The sequence shown here is derived from an EMBL/GenBank/DDBJ whole genome shotgun (WGS) entry which is preliminary data.</text>
</comment>
<evidence type="ECO:0000256" key="2">
    <source>
        <dbReference type="ARBA" id="ARBA00022829"/>
    </source>
</evidence>
<dbReference type="InterPro" id="IPR050336">
    <property type="entry name" value="Chromosome_partition/occlusion"/>
</dbReference>
<feature type="compositionally biased region" description="Low complexity" evidence="4">
    <location>
        <begin position="92"/>
        <end position="109"/>
    </location>
</feature>
<keyword evidence="2" id="KW-0159">Chromosome partition</keyword>
<dbReference type="EMBL" id="JAOQBW010000004">
    <property type="protein sequence ID" value="MFK3576525.1"/>
    <property type="molecule type" value="Genomic_DNA"/>
</dbReference>
<feature type="domain" description="ParB-like N-terminal" evidence="5">
    <location>
        <begin position="222"/>
        <end position="333"/>
    </location>
</feature>
<evidence type="ECO:0000256" key="1">
    <source>
        <dbReference type="ARBA" id="ARBA00006295"/>
    </source>
</evidence>